<dbReference type="InterPro" id="IPR005545">
    <property type="entry name" value="YCII"/>
</dbReference>
<evidence type="ECO:0000256" key="1">
    <source>
        <dbReference type="ARBA" id="ARBA00007689"/>
    </source>
</evidence>
<dbReference type="InterPro" id="IPR011008">
    <property type="entry name" value="Dimeric_a/b-barrel"/>
</dbReference>
<dbReference type="EMBL" id="BMFQ01000001">
    <property type="protein sequence ID" value="GGG37514.1"/>
    <property type="molecule type" value="Genomic_DNA"/>
</dbReference>
<evidence type="ECO:0000313" key="4">
    <source>
        <dbReference type="Proteomes" id="UP000625976"/>
    </source>
</evidence>
<dbReference type="Pfam" id="PF03795">
    <property type="entry name" value="YCII"/>
    <property type="match status" value="1"/>
</dbReference>
<protein>
    <recommendedName>
        <fullName evidence="2">YCII-related domain-containing protein</fullName>
    </recommendedName>
</protein>
<organism evidence="3 4">
    <name type="scientific">Bizionia arctica</name>
    <dbReference type="NCBI Taxonomy" id="1495645"/>
    <lineage>
        <taxon>Bacteria</taxon>
        <taxon>Pseudomonadati</taxon>
        <taxon>Bacteroidota</taxon>
        <taxon>Flavobacteriia</taxon>
        <taxon>Flavobacteriales</taxon>
        <taxon>Flavobacteriaceae</taxon>
        <taxon>Bizionia</taxon>
    </lineage>
</organism>
<comment type="caution">
    <text evidence="3">The sequence shown here is derived from an EMBL/GenBank/DDBJ whole genome shotgun (WGS) entry which is preliminary data.</text>
</comment>
<name>A0A917GC39_9FLAO</name>
<proteinExistence type="inferred from homology"/>
<dbReference type="SUPFAM" id="SSF54909">
    <property type="entry name" value="Dimeric alpha+beta barrel"/>
    <property type="match status" value="1"/>
</dbReference>
<keyword evidence="4" id="KW-1185">Reference proteome</keyword>
<evidence type="ECO:0000259" key="2">
    <source>
        <dbReference type="Pfam" id="PF03795"/>
    </source>
</evidence>
<sequence length="171" mass="19250">MAFTACKQDIKESPTESFEKDTDSIIEELNIEEVQIEIEPSEKTIKELKEELTAKGFQTFDYVDAKTQDTILMQQYFMAFLKSGPIRTQNEEEAALLQEAHLAHLGRMHEEGYADLIGPFGDDGSIRGVAVYTVPTLKMADSLANLDPMVQAGRLVIEIHPWWTKKGGSLR</sequence>
<dbReference type="AlphaFoldDB" id="A0A917GC39"/>
<accession>A0A917GC39</accession>
<evidence type="ECO:0000313" key="3">
    <source>
        <dbReference type="EMBL" id="GGG37514.1"/>
    </source>
</evidence>
<reference evidence="3" key="2">
    <citation type="submission" date="2020-09" db="EMBL/GenBank/DDBJ databases">
        <authorList>
            <person name="Sun Q."/>
            <person name="Zhou Y."/>
        </authorList>
    </citation>
    <scope>NUCLEOTIDE SEQUENCE</scope>
    <source>
        <strain evidence="3">CGMCC 1.12751</strain>
    </source>
</reference>
<comment type="similarity">
    <text evidence="1">Belongs to the YciI family.</text>
</comment>
<gene>
    <name evidence="3" type="ORF">GCM10010976_06500</name>
</gene>
<reference evidence="3" key="1">
    <citation type="journal article" date="2014" name="Int. J. Syst. Evol. Microbiol.">
        <title>Complete genome sequence of Corynebacterium casei LMG S-19264T (=DSM 44701T), isolated from a smear-ripened cheese.</title>
        <authorList>
            <consortium name="US DOE Joint Genome Institute (JGI-PGF)"/>
            <person name="Walter F."/>
            <person name="Albersmeier A."/>
            <person name="Kalinowski J."/>
            <person name="Ruckert C."/>
        </authorList>
    </citation>
    <scope>NUCLEOTIDE SEQUENCE</scope>
    <source>
        <strain evidence="3">CGMCC 1.12751</strain>
    </source>
</reference>
<dbReference type="Gene3D" id="3.30.70.1060">
    <property type="entry name" value="Dimeric alpha+beta barrel"/>
    <property type="match status" value="1"/>
</dbReference>
<feature type="domain" description="YCII-related" evidence="2">
    <location>
        <begin position="88"/>
        <end position="162"/>
    </location>
</feature>
<dbReference type="Proteomes" id="UP000625976">
    <property type="component" value="Unassembled WGS sequence"/>
</dbReference>